<feature type="region of interest" description="Disordered" evidence="1">
    <location>
        <begin position="1"/>
        <end position="49"/>
    </location>
</feature>
<sequence>MTMPMTASASAATRAPVPREPVTTPRAVGQAARDAVQTARSEGVDVPRNAQGVAARAIARGADPQSVFAGLVTPPPAPDGTGEVGTPDSDAISPEEAGDAQTPPAVPEP</sequence>
<gene>
    <name evidence="2" type="ORF">C8D95_102122</name>
</gene>
<feature type="region of interest" description="Disordered" evidence="1">
    <location>
        <begin position="66"/>
        <end position="109"/>
    </location>
</feature>
<dbReference type="EMBL" id="QGGV01000002">
    <property type="protein sequence ID" value="PWK57479.1"/>
    <property type="molecule type" value="Genomic_DNA"/>
</dbReference>
<feature type="compositionally biased region" description="Low complexity" evidence="1">
    <location>
        <begin position="1"/>
        <end position="16"/>
    </location>
</feature>
<evidence type="ECO:0000313" key="2">
    <source>
        <dbReference type="EMBL" id="PWK57479.1"/>
    </source>
</evidence>
<name>A0A316G923_9RHOB</name>
<dbReference type="Proteomes" id="UP000245390">
    <property type="component" value="Unassembled WGS sequence"/>
</dbReference>
<accession>A0A316G923</accession>
<evidence type="ECO:0000313" key="3">
    <source>
        <dbReference type="Proteomes" id="UP000245390"/>
    </source>
</evidence>
<keyword evidence="3" id="KW-1185">Reference proteome</keyword>
<organism evidence="2 3">
    <name type="scientific">Silicimonas algicola</name>
    <dbReference type="NCBI Taxonomy" id="1826607"/>
    <lineage>
        <taxon>Bacteria</taxon>
        <taxon>Pseudomonadati</taxon>
        <taxon>Pseudomonadota</taxon>
        <taxon>Alphaproteobacteria</taxon>
        <taxon>Rhodobacterales</taxon>
        <taxon>Paracoccaceae</taxon>
    </lineage>
</organism>
<protein>
    <submittedName>
        <fullName evidence="2">Uncharacterized protein</fullName>
    </submittedName>
</protein>
<proteinExistence type="predicted"/>
<evidence type="ECO:0000256" key="1">
    <source>
        <dbReference type="SAM" id="MobiDB-lite"/>
    </source>
</evidence>
<dbReference type="AlphaFoldDB" id="A0A316G923"/>
<reference evidence="2 3" key="1">
    <citation type="submission" date="2018-05" db="EMBL/GenBank/DDBJ databases">
        <title>Genomic Encyclopedia of Type Strains, Phase IV (KMG-IV): sequencing the most valuable type-strain genomes for metagenomic binning, comparative biology and taxonomic classification.</title>
        <authorList>
            <person name="Goeker M."/>
        </authorList>
    </citation>
    <scope>NUCLEOTIDE SEQUENCE [LARGE SCALE GENOMIC DNA]</scope>
    <source>
        <strain evidence="2 3">DSM 103371</strain>
    </source>
</reference>
<comment type="caution">
    <text evidence="2">The sequence shown here is derived from an EMBL/GenBank/DDBJ whole genome shotgun (WGS) entry which is preliminary data.</text>
</comment>